<protein>
    <submittedName>
        <fullName evidence="3">Predicted NAD/FAD-binding protein</fullName>
    </submittedName>
</protein>
<dbReference type="InterPro" id="IPR002937">
    <property type="entry name" value="Amino_oxidase"/>
</dbReference>
<evidence type="ECO:0000313" key="3">
    <source>
        <dbReference type="EMBL" id="SEL78782.1"/>
    </source>
</evidence>
<feature type="compositionally biased region" description="Low complexity" evidence="1">
    <location>
        <begin position="16"/>
        <end position="26"/>
    </location>
</feature>
<sequence>MNASLTPLHPLRETAQRSATRRNAAQRSAARRIAVIGSGIGGMSAAWYLSSRHEVTLFEAADRLGGHTATVDVELEGRHYAIDTGFIVFNDWTYPHFQRLLARLGVASQPTEMSFSVHETARDFEYNGHTLSSLFAQRRNLLRPSFHRLLSDILRFNSEATRALEDGRLDPAMTLGAWLDVNGFGGDFQHHYLLPMGAAIWSASIRDLRDFPLLFFVRFFRHHGLLSVSDRPQWHTLVGGSRSYIPALTAPYAGRLHLATPVCGIRRHADRVEVRTAGGIEAFDQVVLACHADQALAMLDDPSTAEREILGALPYADNEVVLHTDTRLLPRRRRAWASWNYRLDGRGDDAGVSVTYNMNILQRISAPQTFCVTLNDSAAIDPAKVLGRYTYAHPQFTLAGQAAQARHAEISGPEHRTHFCGAYWRNGFHEDGVWSALRVAQALGCDEDDSREAQPAMPASAAEERVA</sequence>
<dbReference type="Pfam" id="PF01593">
    <property type="entry name" value="Amino_oxidase"/>
    <property type="match status" value="1"/>
</dbReference>
<reference evidence="4" key="1">
    <citation type="submission" date="2016-10" db="EMBL/GenBank/DDBJ databases">
        <authorList>
            <person name="Varghese N."/>
            <person name="Submissions S."/>
        </authorList>
    </citation>
    <scope>NUCLEOTIDE SEQUENCE [LARGE SCALE GENOMIC DNA]</scope>
    <source>
        <strain evidence="4">CGMCC 1.9150</strain>
    </source>
</reference>
<dbReference type="Gene3D" id="3.50.50.60">
    <property type="entry name" value="FAD/NAD(P)-binding domain"/>
    <property type="match status" value="1"/>
</dbReference>
<name>A0A1H7T1H9_9GAMM</name>
<dbReference type="InterPro" id="IPR036188">
    <property type="entry name" value="FAD/NAD-bd_sf"/>
</dbReference>
<evidence type="ECO:0000256" key="1">
    <source>
        <dbReference type="SAM" id="MobiDB-lite"/>
    </source>
</evidence>
<accession>A0A1H7T1H9</accession>
<dbReference type="InterPro" id="IPR050464">
    <property type="entry name" value="Zeta_carotene_desat/Oxidored"/>
</dbReference>
<proteinExistence type="predicted"/>
<evidence type="ECO:0000259" key="2">
    <source>
        <dbReference type="Pfam" id="PF01593"/>
    </source>
</evidence>
<dbReference type="PANTHER" id="PTHR42923:SF17">
    <property type="entry name" value="AMINE OXIDASE DOMAIN-CONTAINING PROTEIN"/>
    <property type="match status" value="1"/>
</dbReference>
<feature type="region of interest" description="Disordered" evidence="1">
    <location>
        <begin position="448"/>
        <end position="467"/>
    </location>
</feature>
<feature type="domain" description="Amine oxidase" evidence="2">
    <location>
        <begin position="40"/>
        <end position="317"/>
    </location>
</feature>
<keyword evidence="4" id="KW-1185">Reference proteome</keyword>
<dbReference type="RefSeq" id="WP_089714354.1">
    <property type="nucleotide sequence ID" value="NZ_FOBC01000016.1"/>
</dbReference>
<organism evidence="3 4">
    <name type="scientific">Halomonas daqiaonensis</name>
    <dbReference type="NCBI Taxonomy" id="650850"/>
    <lineage>
        <taxon>Bacteria</taxon>
        <taxon>Pseudomonadati</taxon>
        <taxon>Pseudomonadota</taxon>
        <taxon>Gammaproteobacteria</taxon>
        <taxon>Oceanospirillales</taxon>
        <taxon>Halomonadaceae</taxon>
        <taxon>Halomonas</taxon>
    </lineage>
</organism>
<dbReference type="AlphaFoldDB" id="A0A1H7T1H9"/>
<dbReference type="SUPFAM" id="SSF51905">
    <property type="entry name" value="FAD/NAD(P)-binding domain"/>
    <property type="match status" value="1"/>
</dbReference>
<dbReference type="STRING" id="650850.SAMN04488129_11635"/>
<dbReference type="EMBL" id="FOBC01000016">
    <property type="protein sequence ID" value="SEL78782.1"/>
    <property type="molecule type" value="Genomic_DNA"/>
</dbReference>
<dbReference type="OrthoDB" id="20837at2"/>
<dbReference type="GO" id="GO:0016491">
    <property type="term" value="F:oxidoreductase activity"/>
    <property type="evidence" value="ECO:0007669"/>
    <property type="project" value="InterPro"/>
</dbReference>
<dbReference type="PANTHER" id="PTHR42923">
    <property type="entry name" value="PROTOPORPHYRINOGEN OXIDASE"/>
    <property type="match status" value="1"/>
</dbReference>
<evidence type="ECO:0000313" key="4">
    <source>
        <dbReference type="Proteomes" id="UP000198807"/>
    </source>
</evidence>
<dbReference type="Proteomes" id="UP000198807">
    <property type="component" value="Unassembled WGS sequence"/>
</dbReference>
<feature type="region of interest" description="Disordered" evidence="1">
    <location>
        <begin position="1"/>
        <end position="26"/>
    </location>
</feature>
<gene>
    <name evidence="3" type="ORF">SAMN04488129_11635</name>
</gene>